<reference evidence="1" key="2">
    <citation type="journal article" date="2015" name="Fish Shellfish Immunol.">
        <title>Early steps in the European eel (Anguilla anguilla)-Vibrio vulnificus interaction in the gills: Role of the RtxA13 toxin.</title>
        <authorList>
            <person name="Callol A."/>
            <person name="Pajuelo D."/>
            <person name="Ebbesson L."/>
            <person name="Teles M."/>
            <person name="MacKenzie S."/>
            <person name="Amaro C."/>
        </authorList>
    </citation>
    <scope>NUCLEOTIDE SEQUENCE</scope>
</reference>
<evidence type="ECO:0000313" key="1">
    <source>
        <dbReference type="EMBL" id="JAH64416.1"/>
    </source>
</evidence>
<proteinExistence type="predicted"/>
<dbReference type="EMBL" id="GBXM01044161">
    <property type="protein sequence ID" value="JAH64416.1"/>
    <property type="molecule type" value="Transcribed_RNA"/>
</dbReference>
<reference evidence="1" key="1">
    <citation type="submission" date="2014-11" db="EMBL/GenBank/DDBJ databases">
        <authorList>
            <person name="Amaro Gonzalez C."/>
        </authorList>
    </citation>
    <scope>NUCLEOTIDE SEQUENCE</scope>
</reference>
<sequence>MKTVCKSNAITYDQRQSELINYADSLLLLPDSMSK</sequence>
<name>A0A0E9UF31_ANGAN</name>
<dbReference type="AlphaFoldDB" id="A0A0E9UF31"/>
<organism evidence="1">
    <name type="scientific">Anguilla anguilla</name>
    <name type="common">European freshwater eel</name>
    <name type="synonym">Muraena anguilla</name>
    <dbReference type="NCBI Taxonomy" id="7936"/>
    <lineage>
        <taxon>Eukaryota</taxon>
        <taxon>Metazoa</taxon>
        <taxon>Chordata</taxon>
        <taxon>Craniata</taxon>
        <taxon>Vertebrata</taxon>
        <taxon>Euteleostomi</taxon>
        <taxon>Actinopterygii</taxon>
        <taxon>Neopterygii</taxon>
        <taxon>Teleostei</taxon>
        <taxon>Anguilliformes</taxon>
        <taxon>Anguillidae</taxon>
        <taxon>Anguilla</taxon>
    </lineage>
</organism>
<protein>
    <submittedName>
        <fullName evidence="1">Uncharacterized protein</fullName>
    </submittedName>
</protein>
<accession>A0A0E9UF31</accession>